<name>A0A1M7RQA2_9SPHN</name>
<dbReference type="PANTHER" id="PTHR42776:SF27">
    <property type="entry name" value="DIPEPTIDYL PEPTIDASE FAMILY MEMBER 6"/>
    <property type="match status" value="1"/>
</dbReference>
<evidence type="ECO:0000313" key="4">
    <source>
        <dbReference type="EMBL" id="SHN48276.1"/>
    </source>
</evidence>
<feature type="domain" description="Peptidase S9 prolyl oligopeptidase catalytic" evidence="3">
    <location>
        <begin position="454"/>
        <end position="667"/>
    </location>
</feature>
<evidence type="ECO:0000259" key="3">
    <source>
        <dbReference type="Pfam" id="PF00326"/>
    </source>
</evidence>
<proteinExistence type="predicted"/>
<protein>
    <submittedName>
        <fullName evidence="4">Dipeptidyl aminopeptidase/acylaminoacyl peptidase</fullName>
    </submittedName>
</protein>
<keyword evidence="1" id="KW-0378">Hydrolase</keyword>
<dbReference type="GO" id="GO:0006508">
    <property type="term" value="P:proteolysis"/>
    <property type="evidence" value="ECO:0007669"/>
    <property type="project" value="InterPro"/>
</dbReference>
<dbReference type="PANTHER" id="PTHR42776">
    <property type="entry name" value="SERINE PEPTIDASE S9 FAMILY MEMBER"/>
    <property type="match status" value="1"/>
</dbReference>
<dbReference type="Gene3D" id="3.40.50.1820">
    <property type="entry name" value="alpha/beta hydrolase"/>
    <property type="match status" value="1"/>
</dbReference>
<dbReference type="SUPFAM" id="SSF53474">
    <property type="entry name" value="alpha/beta-Hydrolases"/>
    <property type="match status" value="1"/>
</dbReference>
<reference evidence="5" key="1">
    <citation type="submission" date="2016-12" db="EMBL/GenBank/DDBJ databases">
        <authorList>
            <person name="Varghese N."/>
            <person name="Submissions S."/>
        </authorList>
    </citation>
    <scope>NUCLEOTIDE SEQUENCE [LARGE SCALE GENOMIC DNA]</scope>
    <source>
        <strain evidence="5">DSM 11032</strain>
    </source>
</reference>
<dbReference type="Proteomes" id="UP000184391">
    <property type="component" value="Unassembled WGS sequence"/>
</dbReference>
<accession>A0A1M7RQA2</accession>
<keyword evidence="4" id="KW-0645">Protease</keyword>
<dbReference type="RefSeq" id="WP_342742083.1">
    <property type="nucleotide sequence ID" value="NZ_FRDF01000001.1"/>
</dbReference>
<evidence type="ECO:0000256" key="2">
    <source>
        <dbReference type="SAM" id="SignalP"/>
    </source>
</evidence>
<sequence length="699" mass="75341">MVTPNMVTPNRFIRLLGCGVAAAALALPGLTTAKPATAQTTTNGAAMTTQAEAAPLIPRDALFGNPTRAAGQISPNGEWLSWLAPRDGVLNIWIAPAGNPDAARAMTSATDRPIRQHFWSPDSRAVMYIQDKGGDENYLLYRVDVTSGEETTVTPFENTRIEIVGSSNTIKDKLLLGINNRDPQWHDVHLLDLATGELTLVLENNAYAGFMADDSLTLRMAMQQNEAGGTDYFRVEDGTVEGEPFETTDMEDSLTTAPAGYTTDGDTLYWIDSRGRNTAALFAQDTATGERRLIAEDDKADIGNTLRDPQTGEIEAYAVNYLKTEWTATDPATRASLGWLGERLDGEFGINSRTDDDSVWIIWNDPLTKPTATYIYDRKAQTLSPFYVSRPELEGMPLQPMHGIEIASRDGLTLPSYLTLPPGSDADGDARPDSPVPMVLLVHGGPWARDGYGFNSIHQMLANRGYGVLSVNFRGSTGFGKDFLNAANKQWGLKMHDDLIDAVDWAVDQGIAQADKVAIMGGSYGGYATLAGLTFTPETFACGVDIVGPSNLETLLSTIPPYWAPMVKIFHERMGDPGTEEGRALLQAASPLYKADRITKPLLIAQGANDPRVKQAESDQIVGAMKSAGIPVTYVLYPDEGHGFAKPANNIAFFAIAENFLAECIGGRAEPLGDALESSSAQIIEGDEYVKGMEAAAGG</sequence>
<gene>
    <name evidence="4" type="ORF">SAMN02745193_00015</name>
</gene>
<keyword evidence="2" id="KW-0732">Signal</keyword>
<keyword evidence="5" id="KW-1185">Reference proteome</keyword>
<feature type="chain" id="PRO_5012884482" evidence="2">
    <location>
        <begin position="39"/>
        <end position="699"/>
    </location>
</feature>
<dbReference type="STRING" id="198312.SAMN02745193_00015"/>
<evidence type="ECO:0000313" key="5">
    <source>
        <dbReference type="Proteomes" id="UP000184391"/>
    </source>
</evidence>
<dbReference type="Pfam" id="PF00326">
    <property type="entry name" value="Peptidase_S9"/>
    <property type="match status" value="1"/>
</dbReference>
<dbReference type="AlphaFoldDB" id="A0A1M7RQA2"/>
<dbReference type="GO" id="GO:0004177">
    <property type="term" value="F:aminopeptidase activity"/>
    <property type="evidence" value="ECO:0007669"/>
    <property type="project" value="UniProtKB-KW"/>
</dbReference>
<dbReference type="EMBL" id="FRDF01000001">
    <property type="protein sequence ID" value="SHN48276.1"/>
    <property type="molecule type" value="Genomic_DNA"/>
</dbReference>
<dbReference type="InterPro" id="IPR001375">
    <property type="entry name" value="Peptidase_S9_cat"/>
</dbReference>
<dbReference type="InterPro" id="IPR029058">
    <property type="entry name" value="AB_hydrolase_fold"/>
</dbReference>
<keyword evidence="4" id="KW-0031">Aminopeptidase</keyword>
<feature type="signal peptide" evidence="2">
    <location>
        <begin position="1"/>
        <end position="38"/>
    </location>
</feature>
<dbReference type="SUPFAM" id="SSF69304">
    <property type="entry name" value="Tricorn protease N-terminal domain"/>
    <property type="match status" value="1"/>
</dbReference>
<dbReference type="InterPro" id="IPR011042">
    <property type="entry name" value="6-blade_b-propeller_TolB-like"/>
</dbReference>
<evidence type="ECO:0000256" key="1">
    <source>
        <dbReference type="ARBA" id="ARBA00022801"/>
    </source>
</evidence>
<dbReference type="Gene3D" id="2.120.10.30">
    <property type="entry name" value="TolB, C-terminal domain"/>
    <property type="match status" value="1"/>
</dbReference>
<dbReference type="GO" id="GO:0004252">
    <property type="term" value="F:serine-type endopeptidase activity"/>
    <property type="evidence" value="ECO:0007669"/>
    <property type="project" value="TreeGrafter"/>
</dbReference>
<organism evidence="4 5">
    <name type="scientific">Erythrobacter sanguineus</name>
    <dbReference type="NCBI Taxonomy" id="198312"/>
    <lineage>
        <taxon>Bacteria</taxon>
        <taxon>Pseudomonadati</taxon>
        <taxon>Pseudomonadota</taxon>
        <taxon>Alphaproteobacteria</taxon>
        <taxon>Sphingomonadales</taxon>
        <taxon>Erythrobacteraceae</taxon>
        <taxon>Erythrobacter/Porphyrobacter group</taxon>
        <taxon>Erythrobacter</taxon>
    </lineage>
</organism>